<proteinExistence type="predicted"/>
<sequence length="659" mass="72014">MPSNRRYLAVAGLTAIILALAGCSNEVEVNGQYLEAEETAEGDYDGLKNRPDLGWYEMAQGWNSEVRRAFWFTPQGSVLLPYDWFLNLEKAERTCADKPIQNAVTAAQTLFRDNTHLRSLGYIPVTADPYWNPDGLPIGFAKTPTPEGDYFGLTCSACHSNLMDLNGRKVLVEGAPTLADLQSFNEGMADALCSMDSATVKSRNPNREDAIAAADAQFRRFAERVLPVYTAEAADALMKDIRKQTGRIQIRNAHNYSKKYPPYGKGRLDALGAILNEVAAWKTGAKENNYPANAPVSYPFLWGASQSDVVQWNGAVSNVGIGLGPLGRNVGEVVGVYGHVGVTAQGKGADYLANLDSAAQRGAAPPLLDKSEGGQFSGYTSSVMMANLGAIESWISNLRSPKWPEKVLGEIDEAKAEQGRKIYMGEVYPRVKCVGCHGLVTRDDQDKPYKATMIRVPEIGTDPTAANNFILEANPTDGEPWLSGAYQGTKRSIISGKRYGKYMLFRGEALSTVVKGVIFGNLFTDGIKGITRSKSDAKENTFFNTADKFYRYKARPLTGIWATAPYLHNGSVMNLREMLTPEHERAKAFCVGSREFDPVNVGFVSRMTADGACAQDGNNATLLDTSEFASSNKGHSTRRQGVRMTEADKEALIEFLKTL</sequence>
<dbReference type="SUPFAM" id="SSF46626">
    <property type="entry name" value="Cytochrome c"/>
    <property type="match status" value="1"/>
</dbReference>
<dbReference type="GO" id="GO:0004130">
    <property type="term" value="F:cytochrome-c peroxidase activity"/>
    <property type="evidence" value="ECO:0007669"/>
    <property type="project" value="TreeGrafter"/>
</dbReference>
<dbReference type="GO" id="GO:0009055">
    <property type="term" value="F:electron transfer activity"/>
    <property type="evidence" value="ECO:0007669"/>
    <property type="project" value="InterPro"/>
</dbReference>
<gene>
    <name evidence="7" type="ORF">EOI86_21715</name>
</gene>
<keyword evidence="1 4" id="KW-0349">Heme</keyword>
<feature type="chain" id="PRO_5019282831" description="Cytochrome c domain-containing protein" evidence="5">
    <location>
        <begin position="22"/>
        <end position="659"/>
    </location>
</feature>
<dbReference type="EMBL" id="SADE01000004">
    <property type="protein sequence ID" value="RVU33765.1"/>
    <property type="molecule type" value="Genomic_DNA"/>
</dbReference>
<dbReference type="GO" id="GO:0046872">
    <property type="term" value="F:metal ion binding"/>
    <property type="evidence" value="ECO:0007669"/>
    <property type="project" value="UniProtKB-KW"/>
</dbReference>
<accession>A0A437QGT1</accession>
<evidence type="ECO:0000256" key="5">
    <source>
        <dbReference type="SAM" id="SignalP"/>
    </source>
</evidence>
<dbReference type="OrthoDB" id="417271at2"/>
<feature type="domain" description="Cytochrome c" evidence="6">
    <location>
        <begin position="414"/>
        <end position="659"/>
    </location>
</feature>
<evidence type="ECO:0000256" key="2">
    <source>
        <dbReference type="ARBA" id="ARBA00022723"/>
    </source>
</evidence>
<dbReference type="InterPro" id="IPR009056">
    <property type="entry name" value="Cyt_c-like_dom"/>
</dbReference>
<evidence type="ECO:0000256" key="3">
    <source>
        <dbReference type="ARBA" id="ARBA00023004"/>
    </source>
</evidence>
<dbReference type="PROSITE" id="PS51257">
    <property type="entry name" value="PROKAR_LIPOPROTEIN"/>
    <property type="match status" value="1"/>
</dbReference>
<dbReference type="InterPro" id="IPR051395">
    <property type="entry name" value="Cytochrome_c_Peroxidase/MauG"/>
</dbReference>
<feature type="signal peptide" evidence="5">
    <location>
        <begin position="1"/>
        <end position="21"/>
    </location>
</feature>
<dbReference type="InterPro" id="IPR036909">
    <property type="entry name" value="Cyt_c-like_dom_sf"/>
</dbReference>
<dbReference type="PROSITE" id="PS51007">
    <property type="entry name" value="CYTC"/>
    <property type="match status" value="1"/>
</dbReference>
<keyword evidence="5" id="KW-0732">Signal</keyword>
<dbReference type="Gene3D" id="1.10.760.10">
    <property type="entry name" value="Cytochrome c-like domain"/>
    <property type="match status" value="1"/>
</dbReference>
<keyword evidence="2 4" id="KW-0479">Metal-binding</keyword>
<dbReference type="GO" id="GO:0020037">
    <property type="term" value="F:heme binding"/>
    <property type="evidence" value="ECO:0007669"/>
    <property type="project" value="InterPro"/>
</dbReference>
<dbReference type="NCBIfam" id="NF040606">
    <property type="entry name" value="CytoC_perox"/>
    <property type="match status" value="1"/>
</dbReference>
<dbReference type="RefSeq" id="WP_127767795.1">
    <property type="nucleotide sequence ID" value="NZ_SADE01000004.1"/>
</dbReference>
<comment type="caution">
    <text evidence="7">The sequence shown here is derived from an EMBL/GenBank/DDBJ whole genome shotgun (WGS) entry which is preliminary data.</text>
</comment>
<keyword evidence="8" id="KW-1185">Reference proteome</keyword>
<dbReference type="Proteomes" id="UP000287447">
    <property type="component" value="Unassembled WGS sequence"/>
</dbReference>
<dbReference type="AlphaFoldDB" id="A0A437QGT1"/>
<protein>
    <recommendedName>
        <fullName evidence="6">Cytochrome c domain-containing protein</fullName>
    </recommendedName>
</protein>
<dbReference type="InterPro" id="IPR047758">
    <property type="entry name" value="CytoC_perox"/>
</dbReference>
<evidence type="ECO:0000256" key="4">
    <source>
        <dbReference type="PROSITE-ProRule" id="PRU00433"/>
    </source>
</evidence>
<dbReference type="Pfam" id="PF21419">
    <property type="entry name" value="RoxA-like_Cyt-c"/>
    <property type="match status" value="1"/>
</dbReference>
<keyword evidence="3 4" id="KW-0408">Iron</keyword>
<evidence type="ECO:0000259" key="6">
    <source>
        <dbReference type="PROSITE" id="PS51007"/>
    </source>
</evidence>
<organism evidence="7 8">
    <name type="scientific">Hwanghaeella grinnelliae</name>
    <dbReference type="NCBI Taxonomy" id="2500179"/>
    <lineage>
        <taxon>Bacteria</taxon>
        <taxon>Pseudomonadati</taxon>
        <taxon>Pseudomonadota</taxon>
        <taxon>Alphaproteobacteria</taxon>
        <taxon>Rhodospirillales</taxon>
        <taxon>Rhodospirillaceae</taxon>
        <taxon>Hwanghaeella</taxon>
    </lineage>
</organism>
<evidence type="ECO:0000313" key="8">
    <source>
        <dbReference type="Proteomes" id="UP000287447"/>
    </source>
</evidence>
<name>A0A437QGT1_9PROT</name>
<dbReference type="PANTHER" id="PTHR30600">
    <property type="entry name" value="CYTOCHROME C PEROXIDASE-RELATED"/>
    <property type="match status" value="1"/>
</dbReference>
<reference evidence="8" key="1">
    <citation type="submission" date="2019-01" db="EMBL/GenBank/DDBJ databases">
        <title>Gri0909 isolated from a small marine red alga.</title>
        <authorList>
            <person name="Kim J."/>
            <person name="Jeong S.E."/>
            <person name="Jeon C.O."/>
        </authorList>
    </citation>
    <scope>NUCLEOTIDE SEQUENCE [LARGE SCALE GENOMIC DNA]</scope>
    <source>
        <strain evidence="8">Gri0909</strain>
    </source>
</reference>
<dbReference type="PANTHER" id="PTHR30600:SF9">
    <property type="entry name" value="BLR7738 PROTEIN"/>
    <property type="match status" value="1"/>
</dbReference>
<evidence type="ECO:0000313" key="7">
    <source>
        <dbReference type="EMBL" id="RVU33765.1"/>
    </source>
</evidence>
<evidence type="ECO:0000256" key="1">
    <source>
        <dbReference type="ARBA" id="ARBA00022617"/>
    </source>
</evidence>